<reference evidence="2" key="1">
    <citation type="submission" date="2014-05" db="EMBL/GenBank/DDBJ databases">
        <authorList>
            <person name="Chronopoulou M."/>
        </authorList>
    </citation>
    <scope>NUCLEOTIDE SEQUENCE</scope>
    <source>
        <tissue evidence="2">Whole organism</tissue>
    </source>
</reference>
<evidence type="ECO:0000313" key="2">
    <source>
        <dbReference type="EMBL" id="CDW19578.1"/>
    </source>
</evidence>
<name>A0A0K2T0N0_LEPSM</name>
<feature type="transmembrane region" description="Helical" evidence="1">
    <location>
        <begin position="29"/>
        <end position="49"/>
    </location>
</feature>
<keyword evidence="1" id="KW-0812">Transmembrane</keyword>
<evidence type="ECO:0000256" key="1">
    <source>
        <dbReference type="SAM" id="Phobius"/>
    </source>
</evidence>
<organism evidence="2">
    <name type="scientific">Lepeophtheirus salmonis</name>
    <name type="common">Salmon louse</name>
    <name type="synonym">Caligus salmonis</name>
    <dbReference type="NCBI Taxonomy" id="72036"/>
    <lineage>
        <taxon>Eukaryota</taxon>
        <taxon>Metazoa</taxon>
        <taxon>Ecdysozoa</taxon>
        <taxon>Arthropoda</taxon>
        <taxon>Crustacea</taxon>
        <taxon>Multicrustacea</taxon>
        <taxon>Hexanauplia</taxon>
        <taxon>Copepoda</taxon>
        <taxon>Siphonostomatoida</taxon>
        <taxon>Caligidae</taxon>
        <taxon>Lepeophtheirus</taxon>
    </lineage>
</organism>
<protein>
    <submittedName>
        <fullName evidence="2">Uncharacterized protein</fullName>
    </submittedName>
</protein>
<dbReference type="EMBL" id="HACA01002217">
    <property type="protein sequence ID" value="CDW19578.1"/>
    <property type="molecule type" value="Transcribed_RNA"/>
</dbReference>
<keyword evidence="1" id="KW-1133">Transmembrane helix</keyword>
<keyword evidence="1" id="KW-0472">Membrane</keyword>
<accession>A0A0K2T0N0</accession>
<dbReference type="AlphaFoldDB" id="A0A0K2T0N0"/>
<sequence>MLSSSPESSSVIFPSLRGVMNMFGVPVNLLLHVISSVLFCHISIGDIDLTSPYHLMKNMTIYQVHLVLRLKLMV</sequence>
<proteinExistence type="predicted"/>